<evidence type="ECO:0000313" key="3">
    <source>
        <dbReference type="EMBL" id="RVW73856.1"/>
    </source>
</evidence>
<gene>
    <name evidence="3" type="ORF">CK203_056675</name>
    <name evidence="2" type="ORF">CK203_095451</name>
</gene>
<reference evidence="3 4" key="1">
    <citation type="journal article" date="2018" name="PLoS Genet.">
        <title>Population sequencing reveals clonal diversity and ancestral inbreeding in the grapevine cultivar Chardonnay.</title>
        <authorList>
            <person name="Roach M.J."/>
            <person name="Johnson D.L."/>
            <person name="Bohlmann J."/>
            <person name="van Vuuren H.J."/>
            <person name="Jones S.J."/>
            <person name="Pretorius I.S."/>
            <person name="Schmidt S.A."/>
            <person name="Borneman A.R."/>
        </authorList>
    </citation>
    <scope>NUCLEOTIDE SEQUENCE [LARGE SCALE GENOMIC DNA]</scope>
    <source>
        <strain evidence="4">cv. Chardonnay</strain>
        <strain evidence="3">I10V1</strain>
        <tissue evidence="3">Leaf</tissue>
    </source>
</reference>
<sequence length="101" mass="10963">MLVLSVYPVRGLLGVISRSTAPRDSSVLHTSAVQATGTLPAFDHTYQAQPLALPYYATQGIERPPVSYTATGQPCYAAQFTPRPAPSYPRPELSRPLHLLL</sequence>
<dbReference type="EMBL" id="QGNW01000382">
    <property type="protein sequence ID" value="RVW73856.1"/>
    <property type="molecule type" value="Genomic_DNA"/>
</dbReference>
<dbReference type="Proteomes" id="UP000288805">
    <property type="component" value="Unassembled WGS sequence"/>
</dbReference>
<dbReference type="AlphaFoldDB" id="A0A438GNS3"/>
<feature type="region of interest" description="Disordered" evidence="1">
    <location>
        <begin position="81"/>
        <end position="101"/>
    </location>
</feature>
<comment type="caution">
    <text evidence="3">The sequence shown here is derived from an EMBL/GenBank/DDBJ whole genome shotgun (WGS) entry which is preliminary data.</text>
</comment>
<name>A0A438GNS3_VITVI</name>
<accession>A0A438GNS3</accession>
<evidence type="ECO:0000313" key="2">
    <source>
        <dbReference type="EMBL" id="RVW27433.1"/>
    </source>
</evidence>
<protein>
    <submittedName>
        <fullName evidence="3">Uncharacterized protein</fullName>
    </submittedName>
</protein>
<evidence type="ECO:0000313" key="4">
    <source>
        <dbReference type="Proteomes" id="UP000288805"/>
    </source>
</evidence>
<proteinExistence type="predicted"/>
<organism evidence="3 4">
    <name type="scientific">Vitis vinifera</name>
    <name type="common">Grape</name>
    <dbReference type="NCBI Taxonomy" id="29760"/>
    <lineage>
        <taxon>Eukaryota</taxon>
        <taxon>Viridiplantae</taxon>
        <taxon>Streptophyta</taxon>
        <taxon>Embryophyta</taxon>
        <taxon>Tracheophyta</taxon>
        <taxon>Spermatophyta</taxon>
        <taxon>Magnoliopsida</taxon>
        <taxon>eudicotyledons</taxon>
        <taxon>Gunneridae</taxon>
        <taxon>Pentapetalae</taxon>
        <taxon>rosids</taxon>
        <taxon>Vitales</taxon>
        <taxon>Vitaceae</taxon>
        <taxon>Viteae</taxon>
        <taxon>Vitis</taxon>
    </lineage>
</organism>
<dbReference type="EMBL" id="QGNW01001952">
    <property type="protein sequence ID" value="RVW27433.1"/>
    <property type="molecule type" value="Genomic_DNA"/>
</dbReference>
<evidence type="ECO:0000256" key="1">
    <source>
        <dbReference type="SAM" id="MobiDB-lite"/>
    </source>
</evidence>